<feature type="compositionally biased region" description="Low complexity" evidence="2">
    <location>
        <begin position="1024"/>
        <end position="1040"/>
    </location>
</feature>
<dbReference type="Proteomes" id="UP000695022">
    <property type="component" value="Unplaced"/>
</dbReference>
<feature type="compositionally biased region" description="Polar residues" evidence="2">
    <location>
        <begin position="1088"/>
        <end position="1103"/>
    </location>
</feature>
<dbReference type="PANTHER" id="PTHR21669">
    <property type="entry name" value="CAPZ-INTERACTING PROTEIN AND RELATED PROTEINS"/>
    <property type="match status" value="1"/>
</dbReference>
<organism evidence="5 6">
    <name type="scientific">Priapulus caudatus</name>
    <name type="common">Priapulid worm</name>
    <dbReference type="NCBI Taxonomy" id="37621"/>
    <lineage>
        <taxon>Eukaryota</taxon>
        <taxon>Metazoa</taxon>
        <taxon>Ecdysozoa</taxon>
        <taxon>Scalidophora</taxon>
        <taxon>Priapulida</taxon>
        <taxon>Priapulimorpha</taxon>
        <taxon>Priapulimorphida</taxon>
        <taxon>Priapulidae</taxon>
        <taxon>Priapulus</taxon>
    </lineage>
</organism>
<keyword evidence="1" id="KW-0597">Phosphoprotein</keyword>
<feature type="compositionally biased region" description="Low complexity" evidence="2">
    <location>
        <begin position="1216"/>
        <end position="1226"/>
    </location>
</feature>
<feature type="region of interest" description="Disordered" evidence="2">
    <location>
        <begin position="893"/>
        <end position="1266"/>
    </location>
</feature>
<feature type="compositionally biased region" description="Basic residues" evidence="2">
    <location>
        <begin position="94"/>
        <end position="104"/>
    </location>
</feature>
<proteinExistence type="predicted"/>
<feature type="region of interest" description="Disordered" evidence="2">
    <location>
        <begin position="88"/>
        <end position="108"/>
    </location>
</feature>
<feature type="compositionally biased region" description="Low complexity" evidence="2">
    <location>
        <begin position="615"/>
        <end position="628"/>
    </location>
</feature>
<reference evidence="6" key="1">
    <citation type="submission" date="2025-08" db="UniProtKB">
        <authorList>
            <consortium name="RefSeq"/>
        </authorList>
    </citation>
    <scope>IDENTIFICATION</scope>
</reference>
<feature type="domain" description="Hpc2-related" evidence="3">
    <location>
        <begin position="105"/>
        <end position="152"/>
    </location>
</feature>
<dbReference type="Pfam" id="PF08729">
    <property type="entry name" value="HUN"/>
    <property type="match status" value="1"/>
</dbReference>
<name>A0ABM1EUI8_PRICU</name>
<feature type="region of interest" description="Disordered" evidence="2">
    <location>
        <begin position="615"/>
        <end position="676"/>
    </location>
</feature>
<feature type="region of interest" description="Disordered" evidence="2">
    <location>
        <begin position="1"/>
        <end position="24"/>
    </location>
</feature>
<keyword evidence="5" id="KW-1185">Reference proteome</keyword>
<protein>
    <submittedName>
        <fullName evidence="6">Ubinuclein-1-like isoform X1</fullName>
    </submittedName>
</protein>
<sequence length="1395" mass="148645">MEPPRRIDLQTVPQSPSRKKEKKVRPTLRFNLTIGESTLESCPEISYTDLVRKAMGPVENGEEEAFAAQDAAAEDKLAATARMFEKKYGQHTASGKRGKTRKHGRWEDDLDLGMGYDDTDPFIDNDEAYDELVPSTMTTQYGGFYINSGELEFRDISDSDNDTSDFKLMKKRKMVKSRVLRSSDDDEPPSTDSGTMPKRKFKKKMTNGIDSVRRKDGDNVYKSTKKSKSAFIGSTMKRKTVADLLKQKAIHQANATSQSKMNQHQQDQIADAINSVVMASVQTVSGETAVVAQDSDSQEQLGHGSMVDDVDRDTGGSGSHSPNVGGAPHKPADGGGGASPKLPDELPKQLVDYINMIKQAAKVSEEGKRKFFMPEVNNMLLEIERLSKQQLVGKRSLIYTHLAAHLPCGKETLLKRAKKLLLDELEDAMKAPILKLKQAIAAAMTAQVAEYKKLCEAVGTTAKDGENITESADDDNSMKSEEKAKRMPRRVFKWTDRIRSLLNEVVVLRLRIYDTAKIRSYTSEDYVKQFLETSLKPMWPVRWMNVRILFRESRGAHSDVTMSFPKQATLSRKVVSPLAASSPPIDTPPLTATQPAFTEPLTTTTHSTAITARVQTATDSPSTAAPPAHVGAPSTGDGAATKSHKRPESHKPAKQRDDNAGCADEEQEMGAPSGDDLDLMITPYALTSLPDDAFVSDILSASSGLFERLPSPQHPSASVAAATTSSQPGVATSAAAAATTVAAATRLVSVGDLVASVTEQALGSKPDKPLWMSPPRNADASEPAAKKASPPPSSSRQQTDSVVGEAQPKAEATSVSVASWRKTAGEVDANNQSTGTGMVPLVPELVSWRQASATTVSSSSSKQAKDVSTSDEAHLTDTLNLFSRTQSLLASLQQHGSAATEREPGEVEDVYTGRSIHVSPQRPPGGSTVSPQRPSSGNTVSPQRPPGGSSLSPQRPPGGSTLIPQRPPGGSIVSPQGPASSSTVSPPRQLATQAMSSLLRGGSKAAASSQPWQSAHRSLSGEKSSLLQSAASAPSPNHPARQPSPQPPTVVDAEEEQRLLLQALAEHRLQQASRGEVRSMPGSKVDGKSQQASRGEGRSSQVSKVEGRSAQPVSVRGEGRSTQHGGVSRVEGRSAQHASSSHTGAAASLQASRAGERPGAHAAGVRGEGRLSQHASGSSSRGEQNVTQSGKLERERHKSPARADQQKSPHGSFPLSSSPHKTSPHSTKSERESPSTARSSERKKSSAAGSSPVSHHISTPHSSPSAYISQSIYSSMHDSASRAQSSLFRPFPPVMMPDFTTYSAMDAFSAAQLTQAQLLSQVSLNNALYLGAARDGSTGTSYPSLNIPSTSQTTYSQAAPSVFKSAQSSQGSSTPSSSQAGSTSPLFTRPGFSSK</sequence>
<evidence type="ECO:0000256" key="2">
    <source>
        <dbReference type="SAM" id="MobiDB-lite"/>
    </source>
</evidence>
<evidence type="ECO:0000313" key="6">
    <source>
        <dbReference type="RefSeq" id="XP_014675859.1"/>
    </source>
</evidence>
<feature type="compositionally biased region" description="Low complexity" evidence="2">
    <location>
        <begin position="1135"/>
        <end position="1148"/>
    </location>
</feature>
<feature type="compositionally biased region" description="Basic and acidic residues" evidence="2">
    <location>
        <begin position="649"/>
        <end position="659"/>
    </location>
</feature>
<feature type="compositionally biased region" description="Polar residues" evidence="2">
    <location>
        <begin position="1006"/>
        <end position="1023"/>
    </location>
</feature>
<accession>A0ABM1EUI8</accession>
<dbReference type="Pfam" id="PF14075">
    <property type="entry name" value="UBN_AB"/>
    <property type="match status" value="1"/>
</dbReference>
<evidence type="ECO:0000259" key="3">
    <source>
        <dbReference type="Pfam" id="PF08729"/>
    </source>
</evidence>
<evidence type="ECO:0000313" key="5">
    <source>
        <dbReference type="Proteomes" id="UP000695022"/>
    </source>
</evidence>
<feature type="compositionally biased region" description="Low complexity" evidence="2">
    <location>
        <begin position="1246"/>
        <end position="1265"/>
    </location>
</feature>
<feature type="region of interest" description="Disordered" evidence="2">
    <location>
        <begin position="761"/>
        <end position="817"/>
    </location>
</feature>
<feature type="compositionally biased region" description="Basic and acidic residues" evidence="2">
    <location>
        <begin position="1227"/>
        <end position="1244"/>
    </location>
</feature>
<feature type="domain" description="Ubinuclein middle" evidence="4">
    <location>
        <begin position="342"/>
        <end position="551"/>
    </location>
</feature>
<feature type="compositionally biased region" description="Polar residues" evidence="2">
    <location>
        <begin position="927"/>
        <end position="942"/>
    </location>
</feature>
<feature type="compositionally biased region" description="Polar residues" evidence="2">
    <location>
        <begin position="973"/>
        <end position="996"/>
    </location>
</feature>
<dbReference type="InterPro" id="IPR026947">
    <property type="entry name" value="UBN_middle_dom"/>
</dbReference>
<evidence type="ECO:0000256" key="1">
    <source>
        <dbReference type="ARBA" id="ARBA00022553"/>
    </source>
</evidence>
<evidence type="ECO:0000259" key="4">
    <source>
        <dbReference type="Pfam" id="PF14075"/>
    </source>
</evidence>
<dbReference type="RefSeq" id="XP_014675859.1">
    <property type="nucleotide sequence ID" value="XM_014820373.1"/>
</dbReference>
<feature type="compositionally biased region" description="Polar residues" evidence="2">
    <location>
        <begin position="1173"/>
        <end position="1190"/>
    </location>
</feature>
<dbReference type="GeneID" id="106815846"/>
<dbReference type="InterPro" id="IPR014840">
    <property type="entry name" value="HRD"/>
</dbReference>
<dbReference type="PANTHER" id="PTHR21669:SF28">
    <property type="entry name" value="YEMANUCLEIN"/>
    <property type="match status" value="1"/>
</dbReference>
<gene>
    <name evidence="6" type="primary">LOC106815846</name>
</gene>
<feature type="compositionally biased region" description="Low complexity" evidence="2">
    <location>
        <begin position="1365"/>
        <end position="1385"/>
    </location>
</feature>
<feature type="region of interest" description="Disordered" evidence="2">
    <location>
        <begin position="289"/>
        <end position="345"/>
    </location>
</feature>
<feature type="region of interest" description="Disordered" evidence="2">
    <location>
        <begin position="177"/>
        <end position="205"/>
    </location>
</feature>
<feature type="region of interest" description="Disordered" evidence="2">
    <location>
        <begin position="1358"/>
        <end position="1395"/>
    </location>
</feature>